<proteinExistence type="predicted"/>
<dbReference type="Proteomes" id="UP000249354">
    <property type="component" value="Unassembled WGS sequence"/>
</dbReference>
<reference evidence="2 3" key="2">
    <citation type="submission" date="2018-06" db="EMBL/GenBank/DDBJ databases">
        <title>Metagenomic assembly of (sub)arctic Cyanobacteria and their associated microbiome from non-axenic cultures.</title>
        <authorList>
            <person name="Baurain D."/>
        </authorList>
    </citation>
    <scope>NUCLEOTIDE SEQUENCE [LARGE SCALE GENOMIC DNA]</scope>
    <source>
        <strain evidence="2">ULC129bin1</strain>
    </source>
</reference>
<keyword evidence="1" id="KW-1133">Transmembrane helix</keyword>
<feature type="transmembrane region" description="Helical" evidence="1">
    <location>
        <begin position="82"/>
        <end position="99"/>
    </location>
</feature>
<sequence length="122" mass="13188">MYYADTPPYFLLATGLFIAITSGLAFSAVLKGSVGDWYAKKSTRSISKLRGFDLQLPFLGICLGSCVFLASGMSIFGFPTKIAYAMASPLILLSALLVWTQLRKNLAALESGNTRAFELDGF</sequence>
<dbReference type="EMBL" id="QBMC01000032">
    <property type="protein sequence ID" value="PZO20212.1"/>
    <property type="molecule type" value="Genomic_DNA"/>
</dbReference>
<organism evidence="2 3">
    <name type="scientific">Leptolyngbya foveolarum</name>
    <dbReference type="NCBI Taxonomy" id="47253"/>
    <lineage>
        <taxon>Bacteria</taxon>
        <taxon>Bacillati</taxon>
        <taxon>Cyanobacteriota</taxon>
        <taxon>Cyanophyceae</taxon>
        <taxon>Leptolyngbyales</taxon>
        <taxon>Leptolyngbyaceae</taxon>
        <taxon>Leptolyngbya group</taxon>
        <taxon>Leptolyngbya</taxon>
    </lineage>
</organism>
<gene>
    <name evidence="2" type="ORF">DCF25_06930</name>
</gene>
<feature type="transmembrane region" description="Helical" evidence="1">
    <location>
        <begin position="51"/>
        <end position="76"/>
    </location>
</feature>
<evidence type="ECO:0000313" key="2">
    <source>
        <dbReference type="EMBL" id="PZO20212.1"/>
    </source>
</evidence>
<name>A0A2W4UIA8_9CYAN</name>
<comment type="caution">
    <text evidence="2">The sequence shown here is derived from an EMBL/GenBank/DDBJ whole genome shotgun (WGS) entry which is preliminary data.</text>
</comment>
<evidence type="ECO:0000313" key="3">
    <source>
        <dbReference type="Proteomes" id="UP000249354"/>
    </source>
</evidence>
<protein>
    <submittedName>
        <fullName evidence="2">Uncharacterized protein</fullName>
    </submittedName>
</protein>
<reference evidence="3" key="1">
    <citation type="submission" date="2018-04" db="EMBL/GenBank/DDBJ databases">
        <authorList>
            <person name="Cornet L."/>
        </authorList>
    </citation>
    <scope>NUCLEOTIDE SEQUENCE [LARGE SCALE GENOMIC DNA]</scope>
</reference>
<keyword evidence="1" id="KW-0812">Transmembrane</keyword>
<evidence type="ECO:0000256" key="1">
    <source>
        <dbReference type="SAM" id="Phobius"/>
    </source>
</evidence>
<keyword evidence="1" id="KW-0472">Membrane</keyword>
<dbReference type="AlphaFoldDB" id="A0A2W4UIA8"/>
<feature type="transmembrane region" description="Helical" evidence="1">
    <location>
        <begin position="6"/>
        <end position="30"/>
    </location>
</feature>
<accession>A0A2W4UIA8</accession>